<proteinExistence type="predicted"/>
<protein>
    <recommendedName>
        <fullName evidence="1">site-specific DNA-methyltransferase (adenine-specific)</fullName>
        <ecNumber evidence="1">2.1.1.72</ecNumber>
    </recommendedName>
</protein>
<feature type="domain" description="Type II methyltransferase M.TaqI-like" evidence="6">
    <location>
        <begin position="424"/>
        <end position="675"/>
    </location>
</feature>
<comment type="caution">
    <text evidence="7">The sequence shown here is derived from an EMBL/GenBank/DDBJ whole genome shotgun (WGS) entry which is preliminary data.</text>
</comment>
<dbReference type="GO" id="GO:0009007">
    <property type="term" value="F:site-specific DNA-methyltransferase (adenine-specific) activity"/>
    <property type="evidence" value="ECO:0007669"/>
    <property type="project" value="UniProtKB-EC"/>
</dbReference>
<evidence type="ECO:0000259" key="6">
    <source>
        <dbReference type="Pfam" id="PF07669"/>
    </source>
</evidence>
<accession>A0A7C9BIX5</accession>
<evidence type="ECO:0000256" key="4">
    <source>
        <dbReference type="ARBA" id="ARBA00022691"/>
    </source>
</evidence>
<dbReference type="EC" id="2.1.1.72" evidence="1"/>
<dbReference type="PROSITE" id="PS00092">
    <property type="entry name" value="N6_MTASE"/>
    <property type="match status" value="1"/>
</dbReference>
<evidence type="ECO:0000313" key="7">
    <source>
        <dbReference type="EMBL" id="MPR37180.1"/>
    </source>
</evidence>
<dbReference type="InterPro" id="IPR029063">
    <property type="entry name" value="SAM-dependent_MTases_sf"/>
</dbReference>
<evidence type="ECO:0000256" key="1">
    <source>
        <dbReference type="ARBA" id="ARBA00011900"/>
    </source>
</evidence>
<dbReference type="InterPro" id="IPR011639">
    <property type="entry name" value="MethylTrfase_TaqI-like_dom"/>
</dbReference>
<keyword evidence="8" id="KW-1185">Reference proteome</keyword>
<dbReference type="InterPro" id="IPR050953">
    <property type="entry name" value="N4_N6_ade-DNA_methylase"/>
</dbReference>
<dbReference type="Proteomes" id="UP000479293">
    <property type="component" value="Unassembled WGS sequence"/>
</dbReference>
<dbReference type="GO" id="GO:0003676">
    <property type="term" value="F:nucleic acid binding"/>
    <property type="evidence" value="ECO:0007669"/>
    <property type="project" value="InterPro"/>
</dbReference>
<dbReference type="PANTHER" id="PTHR33841">
    <property type="entry name" value="DNA METHYLTRANSFERASE YEEA-RELATED"/>
    <property type="match status" value="1"/>
</dbReference>
<sequence length="1052" mass="118933">MYKQLYKELLANKSRWQNEEEVRLGWINALSNALGISFDAERGKKDSSYNNVIIEFKDRGLFNGSVDSPKFKEARDQRLKKYIIRTALQENIPESDYIGIGIDAEHIFFAQVVDGEIKNGPLLPLSETSVTMVATACIDAYRRAVTSANLIEDFGLGSLIGTNAMTALVDHISNKIRNSEHSKEKMLFEEWQTLYGQIADIASEQDGRIEALLGFAATTSKKLKIPVSLFVIHTYNSFLIKVLAAEIVSTHGLTSYPYFSQYALAQSDDNLLETIKNDIEDGNLFSRANIKGFVEEAIFSWYLDSCQDPEFKAIFVSCIKEILTKIALYRTDNLDIARSKDVLKQLYQHLVPEALRKSLGEFYTPDWLVDIAVDQIEIKNWIGARVLDPTCGSGSFLLEIIRRKNEAAKSQGLSDTEILQDITKNVWGFDLNPLAVQTARVNFLIAISDLLKALPGTEIELPVLLADAIYSPARNPSEKEDVVKYRIGSQVADLEIVIPNELAFDRIRLDQVFSFMESNVEKDNGFVEVERDLVLSKAVSPEELALWKGYLAETYNRVLALHRKNWNGIWFRIVRNFFWSATAGQFDFIVGNPPWVRWSKLPELYRERAKPTCMQYDIFSSTPHHGGNELDISAMITYTVADKWLKADGDLVFVITQTLFQTPSSEGFRKFNLNSEYTLMPIKVDDLKDLKPFKGVANKTSIAVFKKTERKPVSYPVPYNIWSNGLSFTKSIPEHLSKAEVLSRITTTINEANPAGGDGSPWAILSPGRFEKLAALQGKCTWVQGRKGITADLNGIYFVEVLEKNEVNKRVKISTRPEAGKIDIGPRQTFWIEPDLLYPLLKGSSDFGACRITRDHNLYVIVPNEGISQKQYQDATISIRYTYPQTEKYFKAYSTQLANRSTFKGRMKNAPYFAIYNVGEYTFAPWKVIWAEQGKFRAAVIGSSNVPLIGNRVYVPDHKIFFADFYEPEPAYYLCGLLNAPSVKEYIESHNISIQIGDIFKHMSLPDFDTTNKDHLKLSQAALTAHLCKESEYDAAISTVRILAEKILGTMI</sequence>
<name>A0A7C9BIX5_9BACT</name>
<evidence type="ECO:0000313" key="8">
    <source>
        <dbReference type="Proteomes" id="UP000479293"/>
    </source>
</evidence>
<dbReference type="AlphaFoldDB" id="A0A7C9BIX5"/>
<organism evidence="7 8">
    <name type="scientific">Salmonirosea aquatica</name>
    <dbReference type="NCBI Taxonomy" id="2654236"/>
    <lineage>
        <taxon>Bacteria</taxon>
        <taxon>Pseudomonadati</taxon>
        <taxon>Bacteroidota</taxon>
        <taxon>Cytophagia</taxon>
        <taxon>Cytophagales</taxon>
        <taxon>Spirosomataceae</taxon>
        <taxon>Salmonirosea</taxon>
    </lineage>
</organism>
<dbReference type="GO" id="GO:0032259">
    <property type="term" value="P:methylation"/>
    <property type="evidence" value="ECO:0007669"/>
    <property type="project" value="UniProtKB-KW"/>
</dbReference>
<dbReference type="RefSeq" id="WP_152766470.1">
    <property type="nucleotide sequence ID" value="NZ_WHLY01000003.1"/>
</dbReference>
<dbReference type="PANTHER" id="PTHR33841:SF4">
    <property type="entry name" value="RESTRICTION MODIFICATION SYSTEM DNA SPECIFICITY DOMAIN"/>
    <property type="match status" value="1"/>
</dbReference>
<dbReference type="GO" id="GO:0006304">
    <property type="term" value="P:DNA modification"/>
    <property type="evidence" value="ECO:0007669"/>
    <property type="project" value="InterPro"/>
</dbReference>
<reference evidence="7 8" key="1">
    <citation type="submission" date="2019-10" db="EMBL/GenBank/DDBJ databases">
        <title>Draft Genome Sequence of Cytophagaceae sp. SJW1-29.</title>
        <authorList>
            <person name="Choi A."/>
        </authorList>
    </citation>
    <scope>NUCLEOTIDE SEQUENCE [LARGE SCALE GENOMIC DNA]</scope>
    <source>
        <strain evidence="7 8">SJW1-29</strain>
    </source>
</reference>
<keyword evidence="4" id="KW-0949">S-adenosyl-L-methionine</keyword>
<keyword evidence="2 7" id="KW-0489">Methyltransferase</keyword>
<evidence type="ECO:0000256" key="2">
    <source>
        <dbReference type="ARBA" id="ARBA00022603"/>
    </source>
</evidence>
<dbReference type="SUPFAM" id="SSF53335">
    <property type="entry name" value="S-adenosyl-L-methionine-dependent methyltransferases"/>
    <property type="match status" value="1"/>
</dbReference>
<dbReference type="Gene3D" id="3.40.50.150">
    <property type="entry name" value="Vaccinia Virus protein VP39"/>
    <property type="match status" value="1"/>
</dbReference>
<keyword evidence="3" id="KW-0808">Transferase</keyword>
<evidence type="ECO:0000256" key="5">
    <source>
        <dbReference type="ARBA" id="ARBA00047942"/>
    </source>
</evidence>
<evidence type="ECO:0000256" key="3">
    <source>
        <dbReference type="ARBA" id="ARBA00022679"/>
    </source>
</evidence>
<dbReference type="EMBL" id="WHLY01000003">
    <property type="protein sequence ID" value="MPR37180.1"/>
    <property type="molecule type" value="Genomic_DNA"/>
</dbReference>
<dbReference type="PRINTS" id="PR00507">
    <property type="entry name" value="N12N6MTFRASE"/>
</dbReference>
<dbReference type="InterPro" id="IPR002052">
    <property type="entry name" value="DNA_methylase_N6_adenine_CS"/>
</dbReference>
<comment type="catalytic activity">
    <reaction evidence="5">
        <text>a 2'-deoxyadenosine in DNA + S-adenosyl-L-methionine = an N(6)-methyl-2'-deoxyadenosine in DNA + S-adenosyl-L-homocysteine + H(+)</text>
        <dbReference type="Rhea" id="RHEA:15197"/>
        <dbReference type="Rhea" id="RHEA-COMP:12418"/>
        <dbReference type="Rhea" id="RHEA-COMP:12419"/>
        <dbReference type="ChEBI" id="CHEBI:15378"/>
        <dbReference type="ChEBI" id="CHEBI:57856"/>
        <dbReference type="ChEBI" id="CHEBI:59789"/>
        <dbReference type="ChEBI" id="CHEBI:90615"/>
        <dbReference type="ChEBI" id="CHEBI:90616"/>
        <dbReference type="EC" id="2.1.1.72"/>
    </reaction>
</comment>
<gene>
    <name evidence="7" type="ORF">GBK04_28550</name>
</gene>
<dbReference type="Pfam" id="PF07669">
    <property type="entry name" value="Eco57I"/>
    <property type="match status" value="1"/>
</dbReference>